<reference evidence="1 2" key="1">
    <citation type="submission" date="2021-06" db="EMBL/GenBank/DDBJ databases">
        <title>Genome-based taxonomic framework of Microbacterium strains isolated from marine environment, the description of four new species and reclassification of four preexisting species.</title>
        <authorList>
            <person name="Lee S.D."/>
            <person name="Kim S.-M."/>
            <person name="Byeon Y.-S."/>
            <person name="Yang H.L."/>
            <person name="Kim I.S."/>
        </authorList>
    </citation>
    <scope>NUCLEOTIDE SEQUENCE [LARGE SCALE GENOMIC DNA]</scope>
    <source>
        <strain evidence="1 2">KACC 20514</strain>
    </source>
</reference>
<evidence type="ECO:0000313" key="1">
    <source>
        <dbReference type="EMBL" id="MDS0246350.1"/>
    </source>
</evidence>
<dbReference type="EMBL" id="JAHWXH010000002">
    <property type="protein sequence ID" value="MDS0246350.1"/>
    <property type="molecule type" value="Genomic_DNA"/>
</dbReference>
<sequence>MEAAPQSNDPACADVMVRLPDQVDGEPRRWTDAQATAAWGELSASILFTCGLEPIGPTTLPCRTVAGVDWVIDESDAPRYRVTTFGRVPAAELYLDNERVSSAEVLDRLSALVSVLPTDGSRCLERGDTSDVEG</sequence>
<dbReference type="InterPro" id="IPR021903">
    <property type="entry name" value="DUF3515"/>
</dbReference>
<dbReference type="AlphaFoldDB" id="A0AAJ2HKQ1"/>
<name>A0AAJ2HKQ1_9MICO</name>
<dbReference type="Pfam" id="PF12028">
    <property type="entry name" value="DUF3515"/>
    <property type="match status" value="1"/>
</dbReference>
<gene>
    <name evidence="1" type="ORF">KZC50_12140</name>
</gene>
<organism evidence="1 2">
    <name type="scientific">Microbacterium aurantiacum</name>
    <dbReference type="NCBI Taxonomy" id="162393"/>
    <lineage>
        <taxon>Bacteria</taxon>
        <taxon>Bacillati</taxon>
        <taxon>Actinomycetota</taxon>
        <taxon>Actinomycetes</taxon>
        <taxon>Micrococcales</taxon>
        <taxon>Microbacteriaceae</taxon>
        <taxon>Microbacterium</taxon>
    </lineage>
</organism>
<comment type="caution">
    <text evidence="1">The sequence shown here is derived from an EMBL/GenBank/DDBJ whole genome shotgun (WGS) entry which is preliminary data.</text>
</comment>
<accession>A0AAJ2HKQ1</accession>
<protein>
    <submittedName>
        <fullName evidence="1">DUF3515 domain-containing protein</fullName>
    </submittedName>
</protein>
<proteinExistence type="predicted"/>
<evidence type="ECO:0000313" key="2">
    <source>
        <dbReference type="Proteomes" id="UP001183582"/>
    </source>
</evidence>
<dbReference type="Proteomes" id="UP001183582">
    <property type="component" value="Unassembled WGS sequence"/>
</dbReference>